<accession>A0A6H0Y1Y4</accession>
<reference evidence="2 3" key="1">
    <citation type="journal article" date="2016" name="Sci. Rep.">
        <title>Peltaster fructicola genome reveals evolution from an invasive phytopathogen to an ectophytic parasite.</title>
        <authorList>
            <person name="Xu C."/>
            <person name="Chen H."/>
            <person name="Gleason M.L."/>
            <person name="Xu J.R."/>
            <person name="Liu H."/>
            <person name="Zhang R."/>
            <person name="Sun G."/>
        </authorList>
    </citation>
    <scope>NUCLEOTIDE SEQUENCE [LARGE SCALE GENOMIC DNA]</scope>
    <source>
        <strain evidence="2 3">LNHT1506</strain>
    </source>
</reference>
<comment type="subunit">
    <text evidence="1">Component of the mitochondrial contact site and cristae organizing system (MICOS) complex.</text>
</comment>
<dbReference type="PANTHER" id="PTHR28268">
    <property type="entry name" value="MICOS SUBUNIT MIC26"/>
    <property type="match status" value="1"/>
</dbReference>
<dbReference type="Pfam" id="PF09769">
    <property type="entry name" value="ApoO"/>
    <property type="match status" value="1"/>
</dbReference>
<keyword evidence="1" id="KW-0496">Mitochondrion</keyword>
<dbReference type="GO" id="GO:0042407">
    <property type="term" value="P:cristae formation"/>
    <property type="evidence" value="ECO:0007669"/>
    <property type="project" value="InterPro"/>
</dbReference>
<organism evidence="2 3">
    <name type="scientific">Peltaster fructicola</name>
    <dbReference type="NCBI Taxonomy" id="286661"/>
    <lineage>
        <taxon>Eukaryota</taxon>
        <taxon>Fungi</taxon>
        <taxon>Dikarya</taxon>
        <taxon>Ascomycota</taxon>
        <taxon>Pezizomycotina</taxon>
        <taxon>Dothideomycetes</taxon>
        <taxon>Dothideomycetes incertae sedis</taxon>
        <taxon>Peltaster</taxon>
    </lineage>
</organism>
<evidence type="ECO:0000313" key="2">
    <source>
        <dbReference type="EMBL" id="QIX00858.1"/>
    </source>
</evidence>
<dbReference type="GO" id="GO:0044284">
    <property type="term" value="C:mitochondrial crista junction"/>
    <property type="evidence" value="ECO:0007669"/>
    <property type="project" value="TreeGrafter"/>
</dbReference>
<evidence type="ECO:0000313" key="3">
    <source>
        <dbReference type="Proteomes" id="UP000503462"/>
    </source>
</evidence>
<name>A0A6H0Y1Y4_9PEZI</name>
<evidence type="ECO:0000256" key="1">
    <source>
        <dbReference type="RuleBase" id="RU363021"/>
    </source>
</evidence>
<keyword evidence="3" id="KW-1185">Reference proteome</keyword>
<keyword evidence="1" id="KW-0999">Mitochondrion inner membrane</keyword>
<gene>
    <name evidence="2" type="ORF">AMS68_006375</name>
</gene>
<dbReference type="EMBL" id="CP051142">
    <property type="protein sequence ID" value="QIX00858.1"/>
    <property type="molecule type" value="Genomic_DNA"/>
</dbReference>
<proteinExistence type="predicted"/>
<sequence>MRLAEQVKKTRLFLHGYAAQAEDAVNSGMNRFMSAEKDFTSTVASLAPPKESNEKLLPGSIYVLVAAMAGSIVSRNRNIVLRLITPVITGVATAKYVIPRTTENVEKLIWSYEEKFPVVRDNHIRAQQGIRHFIETGKAHSQMGLAMAQDRVQGARESVEQWISKGR</sequence>
<dbReference type="GO" id="GO:0061617">
    <property type="term" value="C:MICOS complex"/>
    <property type="evidence" value="ECO:0007669"/>
    <property type="project" value="UniProtKB-UniRule"/>
</dbReference>
<comment type="subcellular location">
    <subcellularLocation>
        <location evidence="1">Mitochondrion inner membrane</location>
    </subcellularLocation>
</comment>
<dbReference type="InterPro" id="IPR033181">
    <property type="entry name" value="Mic26_fungi"/>
</dbReference>
<comment type="function">
    <text evidence="1">Component of the MICOS complex, a large protein complex of the mitochondrial inner membrane that plays crucial roles in the maintenance of crista junctions, inner membrane architecture, and formation of contact sites to the outer membrane.</text>
</comment>
<dbReference type="Proteomes" id="UP000503462">
    <property type="component" value="Chromosome 4"/>
</dbReference>
<dbReference type="AlphaFoldDB" id="A0A6H0Y1Y4"/>
<dbReference type="PANTHER" id="PTHR28268:SF1">
    <property type="entry name" value="MICOS SUBUNIT MIC26"/>
    <property type="match status" value="1"/>
</dbReference>
<dbReference type="InterPro" id="IPR019166">
    <property type="entry name" value="MIC26/MIC27"/>
</dbReference>
<protein>
    <recommendedName>
        <fullName evidence="1">MICOS complex subunit</fullName>
    </recommendedName>
</protein>
<dbReference type="OrthoDB" id="2399148at2759"/>
<keyword evidence="1" id="KW-0472">Membrane</keyword>